<evidence type="ECO:0000259" key="21">
    <source>
        <dbReference type="PROSITE" id="PS50113"/>
    </source>
</evidence>
<dbReference type="InterPro" id="IPR001789">
    <property type="entry name" value="Sig_transdc_resp-reg_receiver"/>
</dbReference>
<feature type="domain" description="HPt" evidence="22">
    <location>
        <begin position="849"/>
        <end position="941"/>
    </location>
</feature>
<dbReference type="SUPFAM" id="SSF47384">
    <property type="entry name" value="Homodimeric domain of signal transducing histidine kinase"/>
    <property type="match status" value="1"/>
</dbReference>
<dbReference type="SMART" id="SM00065">
    <property type="entry name" value="GAF"/>
    <property type="match status" value="1"/>
</dbReference>
<evidence type="ECO:0000259" key="19">
    <source>
        <dbReference type="PROSITE" id="PS50110"/>
    </source>
</evidence>
<comment type="caution">
    <text evidence="23">The sequence shown here is derived from an EMBL/GenBank/DDBJ whole genome shotgun (WGS) entry which is preliminary data.</text>
</comment>
<keyword evidence="14" id="KW-0472">Membrane</keyword>
<evidence type="ECO:0000256" key="11">
    <source>
        <dbReference type="ARBA" id="ARBA00022840"/>
    </source>
</evidence>
<evidence type="ECO:0000256" key="4">
    <source>
        <dbReference type="ARBA" id="ARBA00022475"/>
    </source>
</evidence>
<dbReference type="SUPFAM" id="SSF47226">
    <property type="entry name" value="Histidine-containing phosphotransfer domain, HPT domain"/>
    <property type="match status" value="1"/>
</dbReference>
<evidence type="ECO:0000256" key="5">
    <source>
        <dbReference type="ARBA" id="ARBA00022519"/>
    </source>
</evidence>
<reference evidence="23 24" key="1">
    <citation type="submission" date="2017-08" db="EMBL/GenBank/DDBJ databases">
        <title>Halovibrio sewagensis sp. nov., isolated from wastewater of high salinity.</title>
        <authorList>
            <person name="Dong X."/>
            <person name="Zhang G."/>
        </authorList>
    </citation>
    <scope>NUCLEOTIDE SEQUENCE [LARGE SCALE GENOMIC DNA]</scope>
    <source>
        <strain evidence="23 24">YL5-2</strain>
    </source>
</reference>
<dbReference type="FunFam" id="3.30.565.10:FF:000010">
    <property type="entry name" value="Sensor histidine kinase RcsC"/>
    <property type="match status" value="1"/>
</dbReference>
<evidence type="ECO:0000256" key="9">
    <source>
        <dbReference type="ARBA" id="ARBA00022741"/>
    </source>
</evidence>
<evidence type="ECO:0000256" key="16">
    <source>
        <dbReference type="PROSITE-ProRule" id="PRU00169"/>
    </source>
</evidence>
<dbReference type="PANTHER" id="PTHR43047">
    <property type="entry name" value="TWO-COMPONENT HISTIDINE PROTEIN KINASE"/>
    <property type="match status" value="1"/>
</dbReference>
<protein>
    <recommendedName>
        <fullName evidence="3">histidine kinase</fullName>
        <ecNumber evidence="3">2.7.13.3</ecNumber>
    </recommendedName>
</protein>
<dbReference type="Proteomes" id="UP000218896">
    <property type="component" value="Unassembled WGS sequence"/>
</dbReference>
<dbReference type="Pfam" id="PF00512">
    <property type="entry name" value="HisKA"/>
    <property type="match status" value="1"/>
</dbReference>
<evidence type="ECO:0000256" key="2">
    <source>
        <dbReference type="ARBA" id="ARBA00004429"/>
    </source>
</evidence>
<dbReference type="InterPro" id="IPR004358">
    <property type="entry name" value="Sig_transdc_His_kin-like_C"/>
</dbReference>
<dbReference type="SMART" id="SM00388">
    <property type="entry name" value="HisKA"/>
    <property type="match status" value="1"/>
</dbReference>
<dbReference type="InterPro" id="IPR003594">
    <property type="entry name" value="HATPase_dom"/>
</dbReference>
<keyword evidence="9" id="KW-0547">Nucleotide-binding</keyword>
<dbReference type="SMART" id="SM00448">
    <property type="entry name" value="REC"/>
    <property type="match status" value="1"/>
</dbReference>
<evidence type="ECO:0000256" key="8">
    <source>
        <dbReference type="ARBA" id="ARBA00022692"/>
    </source>
</evidence>
<evidence type="ECO:0000256" key="17">
    <source>
        <dbReference type="SAM" id="Coils"/>
    </source>
</evidence>
<evidence type="ECO:0000256" key="3">
    <source>
        <dbReference type="ARBA" id="ARBA00012438"/>
    </source>
</evidence>
<evidence type="ECO:0000259" key="20">
    <source>
        <dbReference type="PROSITE" id="PS50112"/>
    </source>
</evidence>
<keyword evidence="24" id="KW-1185">Reference proteome</keyword>
<sequence>MKEAPIPDNEPERQAALDEYELLSGSPEEWFDDIVAVAAEVCSSEMAMVNLLDRDQQLFKAAVGVNREHFIPERSSSFCGHAIVQSDVFEIPDAREDERFHDNPWTLEHGVRFYAGVPLVNADGYALGTICVLDRHPRHLDERQKESLKSLARVVMKHIETRRAETFGWRVSELIQQSDDFVAMVDATTFTVLYVNDGLAELVGTETDRQSLKQLAISGIFPSLTPERLSEWAALTPDQGSVDLFSETLMGADRERVVSLRITPSRVRDRPVLLLVAEDMEALLSSRRREEQAASEVRRLALVARKTDNPVIITDAEDHIEWVNPSFESLTGYPLDEVRGLRPGDFLQGPDTDEQARRRIAIAIANGEPVRQEILNYSRQGHTYWLDLDIQPVHDDGGRLVNFVAVQTDITRRKELEHQLRQAKEDADRSNQAKSQFLANISHELRTPLNGIIGISELLQRDRKRPDADEQLATLKDSANGLLEIINDLLDLSKIEARSLELELRPFDLGRLLHNLENLFRPQADGKGVTLRFELQDEVPRHLHGDEQRLRQVLMNLLGNALKFTQQGTVTVAIDPRASFGDTCNLAFRVTDSGPGIEPSARDRIFEPFGQADASLARRYGGTGLGLTICQRLVELMGGSIQVESEEGQGATFSFVLPLLAASETEVRRLEDDQEDVRVESFAGEPSVLLVDDNPVNRHVGEAMLGELGMRVTSREDGAGALEAFSGGVFDLVLLDIQMPDMNGYDVAIRMRDLDASHQRHTPLVAVTAHSAPDLDSRQAGFMDGYLTKPLTFQGLYRMLSRWLAQGEHPTTGAAVEEGGAGDKPAQGTTLAQEPMVDRDLVLRNLGGNPRLMGTLKDLFEQQHEQYLEAIAQAHADDDPAALAEAAHGLKGAVGYFTAGRLWQAVSDMEKTARGGSLPEKAALSELDQAVREMAREIRNLSPDQS</sequence>
<evidence type="ECO:0000256" key="6">
    <source>
        <dbReference type="ARBA" id="ARBA00022553"/>
    </source>
</evidence>
<dbReference type="SMART" id="SM00091">
    <property type="entry name" value="PAS"/>
    <property type="match status" value="2"/>
</dbReference>
<keyword evidence="17" id="KW-0175">Coiled coil</keyword>
<dbReference type="InterPro" id="IPR000700">
    <property type="entry name" value="PAS-assoc_C"/>
</dbReference>
<organism evidence="23 24">
    <name type="scientific">Halovibrio salipaludis</name>
    <dbReference type="NCBI Taxonomy" id="2032626"/>
    <lineage>
        <taxon>Bacteria</taxon>
        <taxon>Pseudomonadati</taxon>
        <taxon>Pseudomonadota</taxon>
        <taxon>Gammaproteobacteria</taxon>
        <taxon>Oceanospirillales</taxon>
        <taxon>Halomonadaceae</taxon>
        <taxon>Halovibrio</taxon>
    </lineage>
</organism>
<keyword evidence="13" id="KW-0902">Two-component regulatory system</keyword>
<dbReference type="Pfam" id="PF01627">
    <property type="entry name" value="Hpt"/>
    <property type="match status" value="1"/>
</dbReference>
<feature type="domain" description="PAS" evidence="20">
    <location>
        <begin position="296"/>
        <end position="367"/>
    </location>
</feature>
<dbReference type="InterPro" id="IPR001610">
    <property type="entry name" value="PAC"/>
</dbReference>
<evidence type="ECO:0000259" key="18">
    <source>
        <dbReference type="PROSITE" id="PS50109"/>
    </source>
</evidence>
<dbReference type="InterPro" id="IPR029016">
    <property type="entry name" value="GAF-like_dom_sf"/>
</dbReference>
<dbReference type="CDD" id="cd00082">
    <property type="entry name" value="HisKA"/>
    <property type="match status" value="1"/>
</dbReference>
<evidence type="ECO:0000256" key="14">
    <source>
        <dbReference type="ARBA" id="ARBA00023136"/>
    </source>
</evidence>
<dbReference type="SMART" id="SM00387">
    <property type="entry name" value="HATPase_c"/>
    <property type="match status" value="1"/>
</dbReference>
<dbReference type="InterPro" id="IPR008207">
    <property type="entry name" value="Sig_transdc_His_kin_Hpt_dom"/>
</dbReference>
<keyword evidence="10" id="KW-0418">Kinase</keyword>
<dbReference type="PROSITE" id="PS50110">
    <property type="entry name" value="RESPONSE_REGULATORY"/>
    <property type="match status" value="1"/>
</dbReference>
<keyword evidence="5" id="KW-0997">Cell inner membrane</keyword>
<feature type="modified residue" description="4-aspartylphosphate" evidence="16">
    <location>
        <position position="736"/>
    </location>
</feature>
<dbReference type="Gene3D" id="1.20.120.160">
    <property type="entry name" value="HPT domain"/>
    <property type="match status" value="1"/>
</dbReference>
<evidence type="ECO:0000256" key="10">
    <source>
        <dbReference type="ARBA" id="ARBA00022777"/>
    </source>
</evidence>
<dbReference type="Gene3D" id="3.40.50.2300">
    <property type="match status" value="1"/>
</dbReference>
<evidence type="ECO:0000256" key="12">
    <source>
        <dbReference type="ARBA" id="ARBA00022989"/>
    </source>
</evidence>
<dbReference type="SUPFAM" id="SSF52172">
    <property type="entry name" value="CheY-like"/>
    <property type="match status" value="1"/>
</dbReference>
<dbReference type="PROSITE" id="PS50894">
    <property type="entry name" value="HPT"/>
    <property type="match status" value="1"/>
</dbReference>
<name>A0A2A2EXB9_9GAMM</name>
<feature type="domain" description="Histidine kinase" evidence="18">
    <location>
        <begin position="440"/>
        <end position="661"/>
    </location>
</feature>
<dbReference type="InterPro" id="IPR011006">
    <property type="entry name" value="CheY-like_superfamily"/>
</dbReference>
<evidence type="ECO:0000256" key="15">
    <source>
        <dbReference type="PROSITE-ProRule" id="PRU00110"/>
    </source>
</evidence>
<dbReference type="InterPro" id="IPR003018">
    <property type="entry name" value="GAF"/>
</dbReference>
<keyword evidence="7" id="KW-0808">Transferase</keyword>
<dbReference type="Gene3D" id="3.30.450.20">
    <property type="entry name" value="PAS domain"/>
    <property type="match status" value="1"/>
</dbReference>
<feature type="domain" description="PAC" evidence="21">
    <location>
        <begin position="368"/>
        <end position="422"/>
    </location>
</feature>
<dbReference type="OrthoDB" id="8573350at2"/>
<dbReference type="RefSeq" id="WP_095618371.1">
    <property type="nucleotide sequence ID" value="NZ_NSKD01000008.1"/>
</dbReference>
<dbReference type="GO" id="GO:0005886">
    <property type="term" value="C:plasma membrane"/>
    <property type="evidence" value="ECO:0007669"/>
    <property type="project" value="UniProtKB-SubCell"/>
</dbReference>
<dbReference type="SUPFAM" id="SSF55785">
    <property type="entry name" value="PYP-like sensor domain (PAS domain)"/>
    <property type="match status" value="2"/>
</dbReference>
<evidence type="ECO:0000256" key="7">
    <source>
        <dbReference type="ARBA" id="ARBA00022679"/>
    </source>
</evidence>
<dbReference type="PROSITE" id="PS50113">
    <property type="entry name" value="PAC"/>
    <property type="match status" value="1"/>
</dbReference>
<gene>
    <name evidence="23" type="ORF">CK501_14000</name>
</gene>
<dbReference type="PROSITE" id="PS50109">
    <property type="entry name" value="HIS_KIN"/>
    <property type="match status" value="1"/>
</dbReference>
<feature type="modified residue" description="Phosphohistidine" evidence="15">
    <location>
        <position position="888"/>
    </location>
</feature>
<feature type="domain" description="Response regulatory" evidence="19">
    <location>
        <begin position="687"/>
        <end position="804"/>
    </location>
</feature>
<dbReference type="FunFam" id="1.10.287.130:FF:000004">
    <property type="entry name" value="Ethylene receptor 1"/>
    <property type="match status" value="1"/>
</dbReference>
<dbReference type="EC" id="2.7.13.3" evidence="3"/>
<dbReference type="InterPro" id="IPR036890">
    <property type="entry name" value="HATPase_C_sf"/>
</dbReference>
<keyword evidence="6 16" id="KW-0597">Phosphoprotein</keyword>
<dbReference type="InterPro" id="IPR000014">
    <property type="entry name" value="PAS"/>
</dbReference>
<dbReference type="InterPro" id="IPR003661">
    <property type="entry name" value="HisK_dim/P_dom"/>
</dbReference>
<dbReference type="Gene3D" id="3.30.565.10">
    <property type="entry name" value="Histidine kinase-like ATPase, C-terminal domain"/>
    <property type="match status" value="1"/>
</dbReference>
<dbReference type="Pfam" id="PF02518">
    <property type="entry name" value="HATPase_c"/>
    <property type="match status" value="1"/>
</dbReference>
<dbReference type="InterPro" id="IPR036097">
    <property type="entry name" value="HisK_dim/P_sf"/>
</dbReference>
<dbReference type="InterPro" id="IPR036641">
    <property type="entry name" value="HPT_dom_sf"/>
</dbReference>
<dbReference type="Pfam" id="PF01590">
    <property type="entry name" value="GAF"/>
    <property type="match status" value="1"/>
</dbReference>
<dbReference type="CDD" id="cd16922">
    <property type="entry name" value="HATPase_EvgS-ArcB-TorS-like"/>
    <property type="match status" value="1"/>
</dbReference>
<evidence type="ECO:0000256" key="1">
    <source>
        <dbReference type="ARBA" id="ARBA00000085"/>
    </source>
</evidence>
<dbReference type="Gene3D" id="3.30.450.40">
    <property type="match status" value="1"/>
</dbReference>
<keyword evidence="8" id="KW-0812">Transmembrane</keyword>
<dbReference type="GO" id="GO:0000155">
    <property type="term" value="F:phosphorelay sensor kinase activity"/>
    <property type="evidence" value="ECO:0007669"/>
    <property type="project" value="InterPro"/>
</dbReference>
<dbReference type="AlphaFoldDB" id="A0A2A2EXB9"/>
<keyword evidence="4" id="KW-1003">Cell membrane</keyword>
<dbReference type="GO" id="GO:0005524">
    <property type="term" value="F:ATP binding"/>
    <property type="evidence" value="ECO:0007669"/>
    <property type="project" value="UniProtKB-KW"/>
</dbReference>
<evidence type="ECO:0000259" key="22">
    <source>
        <dbReference type="PROSITE" id="PS50894"/>
    </source>
</evidence>
<dbReference type="InterPro" id="IPR035965">
    <property type="entry name" value="PAS-like_dom_sf"/>
</dbReference>
<dbReference type="InterPro" id="IPR005467">
    <property type="entry name" value="His_kinase_dom"/>
</dbReference>
<dbReference type="Pfam" id="PF13426">
    <property type="entry name" value="PAS_9"/>
    <property type="match status" value="1"/>
</dbReference>
<evidence type="ECO:0000256" key="13">
    <source>
        <dbReference type="ARBA" id="ARBA00023012"/>
    </source>
</evidence>
<dbReference type="PRINTS" id="PR00344">
    <property type="entry name" value="BCTRLSENSOR"/>
</dbReference>
<keyword evidence="11" id="KW-0067">ATP-binding</keyword>
<accession>A0A2A2EXB9</accession>
<dbReference type="PROSITE" id="PS50112">
    <property type="entry name" value="PAS"/>
    <property type="match status" value="1"/>
</dbReference>
<dbReference type="EMBL" id="NSKD01000008">
    <property type="protein sequence ID" value="PAU77806.1"/>
    <property type="molecule type" value="Genomic_DNA"/>
</dbReference>
<dbReference type="SUPFAM" id="SSF55781">
    <property type="entry name" value="GAF domain-like"/>
    <property type="match status" value="1"/>
</dbReference>
<dbReference type="CDD" id="cd00130">
    <property type="entry name" value="PAS"/>
    <property type="match status" value="1"/>
</dbReference>
<proteinExistence type="predicted"/>
<evidence type="ECO:0000313" key="23">
    <source>
        <dbReference type="EMBL" id="PAU77806.1"/>
    </source>
</evidence>
<dbReference type="Pfam" id="PF00072">
    <property type="entry name" value="Response_reg"/>
    <property type="match status" value="1"/>
</dbReference>
<dbReference type="SUPFAM" id="SSF55874">
    <property type="entry name" value="ATPase domain of HSP90 chaperone/DNA topoisomerase II/histidine kinase"/>
    <property type="match status" value="1"/>
</dbReference>
<comment type="catalytic activity">
    <reaction evidence="1">
        <text>ATP + protein L-histidine = ADP + protein N-phospho-L-histidine.</text>
        <dbReference type="EC" id="2.7.13.3"/>
    </reaction>
</comment>
<keyword evidence="12" id="KW-1133">Transmembrane helix</keyword>
<dbReference type="Gene3D" id="1.10.287.130">
    <property type="match status" value="1"/>
</dbReference>
<evidence type="ECO:0000313" key="24">
    <source>
        <dbReference type="Proteomes" id="UP000218896"/>
    </source>
</evidence>
<dbReference type="CDD" id="cd17546">
    <property type="entry name" value="REC_hyHK_CKI1_RcsC-like"/>
    <property type="match status" value="1"/>
</dbReference>
<dbReference type="NCBIfam" id="TIGR00229">
    <property type="entry name" value="sensory_box"/>
    <property type="match status" value="1"/>
</dbReference>
<feature type="coiled-coil region" evidence="17">
    <location>
        <begin position="406"/>
        <end position="433"/>
    </location>
</feature>
<dbReference type="SMART" id="SM00086">
    <property type="entry name" value="PAC"/>
    <property type="match status" value="1"/>
</dbReference>
<comment type="subcellular location">
    <subcellularLocation>
        <location evidence="2">Cell inner membrane</location>
        <topology evidence="2">Multi-pass membrane protein</topology>
    </subcellularLocation>
</comment>